<dbReference type="InterPro" id="IPR029026">
    <property type="entry name" value="tRNA_m1G_MTases_N"/>
</dbReference>
<name>A0A6J5RT61_9CAUD</name>
<feature type="domain" description="tRNA/rRNA methyltransferase SpoU type" evidence="3">
    <location>
        <begin position="61"/>
        <end position="195"/>
    </location>
</feature>
<dbReference type="PANTHER" id="PTHR43191">
    <property type="entry name" value="RRNA METHYLTRANSFERASE 3"/>
    <property type="match status" value="1"/>
</dbReference>
<dbReference type="SUPFAM" id="SSF75217">
    <property type="entry name" value="alpha/beta knot"/>
    <property type="match status" value="1"/>
</dbReference>
<dbReference type="Pfam" id="PF00588">
    <property type="entry name" value="SpoU_methylase"/>
    <property type="match status" value="1"/>
</dbReference>
<proteinExistence type="predicted"/>
<dbReference type="InterPro" id="IPR001537">
    <property type="entry name" value="SpoU_MeTrfase"/>
</dbReference>
<keyword evidence="2" id="KW-0808">Transferase</keyword>
<protein>
    <submittedName>
        <fullName evidence="4">SpoU rRNA methylases</fullName>
    </submittedName>
</protein>
<dbReference type="PANTHER" id="PTHR43191:SF2">
    <property type="entry name" value="RRNA METHYLTRANSFERASE 3, MITOCHONDRIAL"/>
    <property type="match status" value="1"/>
</dbReference>
<dbReference type="GO" id="GO:0003723">
    <property type="term" value="F:RNA binding"/>
    <property type="evidence" value="ECO:0007669"/>
    <property type="project" value="InterPro"/>
</dbReference>
<gene>
    <name evidence="4" type="ORF">UFOVP1290_308</name>
</gene>
<accession>A0A6J5RT61</accession>
<dbReference type="GO" id="GO:0032259">
    <property type="term" value="P:methylation"/>
    <property type="evidence" value="ECO:0007669"/>
    <property type="project" value="UniProtKB-KW"/>
</dbReference>
<evidence type="ECO:0000259" key="3">
    <source>
        <dbReference type="Pfam" id="PF00588"/>
    </source>
</evidence>
<dbReference type="InterPro" id="IPR051259">
    <property type="entry name" value="rRNA_Methyltransferase"/>
</dbReference>
<dbReference type="Gene3D" id="3.40.1280.10">
    <property type="match status" value="1"/>
</dbReference>
<dbReference type="EMBL" id="LR797252">
    <property type="protein sequence ID" value="CAB4196788.1"/>
    <property type="molecule type" value="Genomic_DNA"/>
</dbReference>
<sequence>MAMLQKKRTVPDLSINSPDHQAAIASGNEQYTAWQYNVADHFKGNSVAEIRQALKDNAHPFAVAMENWTSDFNFSSLVRNANGFNAKEVFYIGDKKVDRRGMTGTHNYTDVKWIETIEDFLSLKNDYVFVAIDNVPGSVSLIEYNWAPNSLMIFGSEGTGLTKEMISYCKDIVHIPMMGSVRSFNAACSSAIVMYDYISKI</sequence>
<evidence type="ECO:0000313" key="4">
    <source>
        <dbReference type="EMBL" id="CAB4196788.1"/>
    </source>
</evidence>
<dbReference type="GO" id="GO:0008173">
    <property type="term" value="F:RNA methyltransferase activity"/>
    <property type="evidence" value="ECO:0007669"/>
    <property type="project" value="InterPro"/>
</dbReference>
<keyword evidence="1 4" id="KW-0489">Methyltransferase</keyword>
<dbReference type="GO" id="GO:0006396">
    <property type="term" value="P:RNA processing"/>
    <property type="evidence" value="ECO:0007669"/>
    <property type="project" value="InterPro"/>
</dbReference>
<organism evidence="4">
    <name type="scientific">uncultured Caudovirales phage</name>
    <dbReference type="NCBI Taxonomy" id="2100421"/>
    <lineage>
        <taxon>Viruses</taxon>
        <taxon>Duplodnaviria</taxon>
        <taxon>Heunggongvirae</taxon>
        <taxon>Uroviricota</taxon>
        <taxon>Caudoviricetes</taxon>
        <taxon>Peduoviridae</taxon>
        <taxon>Maltschvirus</taxon>
        <taxon>Maltschvirus maltsch</taxon>
    </lineage>
</organism>
<dbReference type="InterPro" id="IPR029028">
    <property type="entry name" value="Alpha/beta_knot_MTases"/>
</dbReference>
<reference evidence="4" key="1">
    <citation type="submission" date="2020-05" db="EMBL/GenBank/DDBJ databases">
        <authorList>
            <person name="Chiriac C."/>
            <person name="Salcher M."/>
            <person name="Ghai R."/>
            <person name="Kavagutti S V."/>
        </authorList>
    </citation>
    <scope>NUCLEOTIDE SEQUENCE</scope>
</reference>
<evidence type="ECO:0000256" key="2">
    <source>
        <dbReference type="ARBA" id="ARBA00022679"/>
    </source>
</evidence>
<evidence type="ECO:0000256" key="1">
    <source>
        <dbReference type="ARBA" id="ARBA00022603"/>
    </source>
</evidence>